<proteinExistence type="predicted"/>
<protein>
    <submittedName>
        <fullName evidence="1">Uncharacterized protein</fullName>
    </submittedName>
</protein>
<evidence type="ECO:0000313" key="2">
    <source>
        <dbReference type="Proteomes" id="UP001165122"/>
    </source>
</evidence>
<dbReference type="AlphaFoldDB" id="A0A9W7F8V1"/>
<dbReference type="EMBL" id="BRXW01000113">
    <property type="protein sequence ID" value="GMI07539.1"/>
    <property type="molecule type" value="Genomic_DNA"/>
</dbReference>
<dbReference type="Proteomes" id="UP001165122">
    <property type="component" value="Unassembled WGS sequence"/>
</dbReference>
<keyword evidence="2" id="KW-1185">Reference proteome</keyword>
<comment type="caution">
    <text evidence="1">The sequence shown here is derived from an EMBL/GenBank/DDBJ whole genome shotgun (WGS) entry which is preliminary data.</text>
</comment>
<evidence type="ECO:0000313" key="1">
    <source>
        <dbReference type="EMBL" id="GMI07539.1"/>
    </source>
</evidence>
<reference evidence="2" key="1">
    <citation type="journal article" date="2023" name="Commun. Biol.">
        <title>Genome analysis of Parmales, the sister group of diatoms, reveals the evolutionary specialization of diatoms from phago-mixotrophs to photoautotrophs.</title>
        <authorList>
            <person name="Ban H."/>
            <person name="Sato S."/>
            <person name="Yoshikawa S."/>
            <person name="Yamada K."/>
            <person name="Nakamura Y."/>
            <person name="Ichinomiya M."/>
            <person name="Sato N."/>
            <person name="Blanc-Mathieu R."/>
            <person name="Endo H."/>
            <person name="Kuwata A."/>
            <person name="Ogata H."/>
        </authorList>
    </citation>
    <scope>NUCLEOTIDE SEQUENCE [LARGE SCALE GENOMIC DNA]</scope>
    <source>
        <strain evidence="2">NIES 3700</strain>
    </source>
</reference>
<accession>A0A9W7F8V1</accession>
<organism evidence="1 2">
    <name type="scientific">Triparma laevis f. longispina</name>
    <dbReference type="NCBI Taxonomy" id="1714387"/>
    <lineage>
        <taxon>Eukaryota</taxon>
        <taxon>Sar</taxon>
        <taxon>Stramenopiles</taxon>
        <taxon>Ochrophyta</taxon>
        <taxon>Bolidophyceae</taxon>
        <taxon>Parmales</taxon>
        <taxon>Triparmaceae</taxon>
        <taxon>Triparma</taxon>
    </lineage>
</organism>
<sequence length="113" mass="11606">MFSGFTSVQSSTTMTGKPSYVSRAAGHLLPSESPEGITAIAPKSRISYVLKQSIPFPKGLRTNACDAKPSHIAQVGTAANLFGSGETKSPGLALISLQAAVLEALSADSPNDT</sequence>
<gene>
    <name evidence="1" type="ORF">TrLO_g8254</name>
</gene>
<name>A0A9W7F8V1_9STRA</name>